<reference evidence="5" key="1">
    <citation type="submission" date="2020-08" db="EMBL/GenBank/DDBJ databases">
        <title>Genome public.</title>
        <authorList>
            <person name="Liu C."/>
            <person name="Sun Q."/>
        </authorList>
    </citation>
    <scope>NUCLEOTIDE SEQUENCE</scope>
    <source>
        <strain evidence="5">NSJ-24</strain>
    </source>
</reference>
<dbReference type="GO" id="GO:0043565">
    <property type="term" value="F:sequence-specific DNA binding"/>
    <property type="evidence" value="ECO:0007669"/>
    <property type="project" value="InterPro"/>
</dbReference>
<evidence type="ECO:0000256" key="1">
    <source>
        <dbReference type="ARBA" id="ARBA00023015"/>
    </source>
</evidence>
<evidence type="ECO:0000313" key="6">
    <source>
        <dbReference type="Proteomes" id="UP000610862"/>
    </source>
</evidence>
<dbReference type="SUPFAM" id="SSF51215">
    <property type="entry name" value="Regulatory protein AraC"/>
    <property type="match status" value="1"/>
</dbReference>
<dbReference type="SUPFAM" id="SSF46689">
    <property type="entry name" value="Homeodomain-like"/>
    <property type="match status" value="2"/>
</dbReference>
<evidence type="ECO:0000256" key="2">
    <source>
        <dbReference type="ARBA" id="ARBA00023125"/>
    </source>
</evidence>
<dbReference type="PANTHER" id="PTHR43280">
    <property type="entry name" value="ARAC-FAMILY TRANSCRIPTIONAL REGULATOR"/>
    <property type="match status" value="1"/>
</dbReference>
<dbReference type="InterPro" id="IPR018060">
    <property type="entry name" value="HTH_AraC"/>
</dbReference>
<keyword evidence="3" id="KW-0804">Transcription</keyword>
<dbReference type="Gene3D" id="2.60.120.10">
    <property type="entry name" value="Jelly Rolls"/>
    <property type="match status" value="1"/>
</dbReference>
<dbReference type="Gene3D" id="1.10.10.60">
    <property type="entry name" value="Homeodomain-like"/>
    <property type="match status" value="2"/>
</dbReference>
<dbReference type="InterPro" id="IPR013096">
    <property type="entry name" value="Cupin_2"/>
</dbReference>
<evidence type="ECO:0000313" key="5">
    <source>
        <dbReference type="EMBL" id="MBC8567734.1"/>
    </source>
</evidence>
<keyword evidence="1" id="KW-0805">Transcription regulation</keyword>
<keyword evidence="2" id="KW-0238">DNA-binding</keyword>
<comment type="caution">
    <text evidence="5">The sequence shown here is derived from an EMBL/GenBank/DDBJ whole genome shotgun (WGS) entry which is preliminary data.</text>
</comment>
<dbReference type="SMART" id="SM00342">
    <property type="entry name" value="HTH_ARAC"/>
    <property type="match status" value="1"/>
</dbReference>
<dbReference type="InterPro" id="IPR009057">
    <property type="entry name" value="Homeodomain-like_sf"/>
</dbReference>
<proteinExistence type="predicted"/>
<organism evidence="5 6">
    <name type="scientific">Lentihominibacter hominis</name>
    <dbReference type="NCBI Taxonomy" id="2763645"/>
    <lineage>
        <taxon>Bacteria</taxon>
        <taxon>Bacillati</taxon>
        <taxon>Bacillota</taxon>
        <taxon>Clostridia</taxon>
        <taxon>Peptostreptococcales</taxon>
        <taxon>Anaerovoracaceae</taxon>
        <taxon>Lentihominibacter</taxon>
    </lineage>
</organism>
<dbReference type="PANTHER" id="PTHR43280:SF34">
    <property type="entry name" value="ARAC-FAMILY TRANSCRIPTIONAL REGULATOR"/>
    <property type="match status" value="1"/>
</dbReference>
<sequence>MLPEHVDYYDNLPFSISFTNIKQEGPHYHKEMEMVLVLQGTVSYKVHHQNYHLKSGDLLVVDTEDLHHIYDSSKDVLMLTIYIDLEFFNDLYPNIDFMIFACEECGGQSKSRQQALQNKLSFLKHHLAEIMMIKTTKENNHSLLMEKLKEFIFIMVNQFQGFFIEDNQFRANSDQINSLDLDRLYRIVKYIYVNYDRKITLDDLADLEHLSPYYVSHLIKNTSGLSFQNFLNYVRIEYAEKFLAENKYTLTQISEFCGFSSSSYFNKCFSSWHNMTPAQYKKQLAPSERKYHGEICQKTAMSLLETYLNVSHLDYKKEEKLRASHHIFIPVKTEYPDGRKLKDVFPLHILLDSPSDILRMGYYKEQLKKLKPTSIKISISALNALPESKQILGDLAALGLPAEIIYKMPKLRKSSPRHTAEAFSDCMEDPGSCLKLFGNNSAVFTLDGLPTPQYNLYTLLAEISGNVSEIRDQYVLIKSDSAIFIILYQKTDTQSLNVHLHLQDLANDLLMISRIFSKDHAASTTLNNMISACEITSRLKNHIYRATMGETHFSCIHPKTNPKLDLIINPGALMIIELSI</sequence>
<feature type="domain" description="HTH araC/xylS-type" evidence="4">
    <location>
        <begin position="185"/>
        <end position="283"/>
    </location>
</feature>
<keyword evidence="6" id="KW-1185">Reference proteome</keyword>
<evidence type="ECO:0000256" key="3">
    <source>
        <dbReference type="ARBA" id="ARBA00023163"/>
    </source>
</evidence>
<gene>
    <name evidence="5" type="ORF">H8692_03015</name>
</gene>
<accession>A0A926I4F7</accession>
<dbReference type="RefSeq" id="WP_187524961.1">
    <property type="nucleotide sequence ID" value="NZ_JACRTA010000001.1"/>
</dbReference>
<dbReference type="EMBL" id="JACRTA010000001">
    <property type="protein sequence ID" value="MBC8567734.1"/>
    <property type="molecule type" value="Genomic_DNA"/>
</dbReference>
<dbReference type="PROSITE" id="PS01124">
    <property type="entry name" value="HTH_ARAC_FAMILY_2"/>
    <property type="match status" value="1"/>
</dbReference>
<evidence type="ECO:0000259" key="4">
    <source>
        <dbReference type="PROSITE" id="PS01124"/>
    </source>
</evidence>
<dbReference type="Proteomes" id="UP000610862">
    <property type="component" value="Unassembled WGS sequence"/>
</dbReference>
<dbReference type="Pfam" id="PF12833">
    <property type="entry name" value="HTH_18"/>
    <property type="match status" value="1"/>
</dbReference>
<dbReference type="InterPro" id="IPR037923">
    <property type="entry name" value="HTH-like"/>
</dbReference>
<dbReference type="Pfam" id="PF07883">
    <property type="entry name" value="Cupin_2"/>
    <property type="match status" value="1"/>
</dbReference>
<dbReference type="InterPro" id="IPR014710">
    <property type="entry name" value="RmlC-like_jellyroll"/>
</dbReference>
<dbReference type="GO" id="GO:0003700">
    <property type="term" value="F:DNA-binding transcription factor activity"/>
    <property type="evidence" value="ECO:0007669"/>
    <property type="project" value="InterPro"/>
</dbReference>
<dbReference type="AlphaFoldDB" id="A0A926I4F7"/>
<name>A0A926I4F7_9FIRM</name>
<protein>
    <submittedName>
        <fullName evidence="5">AraC family transcriptional regulator</fullName>
    </submittedName>
</protein>